<comment type="catalytic activity">
    <reaction evidence="1 3">
        <text>Thiol-dependent hydrolysis of ester, thioester, amide, peptide and isopeptide bonds formed by the C-terminal Gly of ubiquitin (a 76-residue protein attached to proteins as an intracellular targeting signal).</text>
        <dbReference type="EC" id="3.4.19.12"/>
    </reaction>
</comment>
<keyword evidence="3" id="KW-0963">Cytoplasm</keyword>
<protein>
    <recommendedName>
        <fullName evidence="3">Ubiquitin thioesterase OTU</fullName>
        <ecNumber evidence="3">3.4.19.12</ecNumber>
    </recommendedName>
</protein>
<dbReference type="GO" id="GO:0005737">
    <property type="term" value="C:cytoplasm"/>
    <property type="evidence" value="ECO:0007669"/>
    <property type="project" value="UniProtKB-SubCell"/>
</dbReference>
<keyword evidence="3" id="KW-0788">Thiol protease</keyword>
<evidence type="ECO:0000256" key="1">
    <source>
        <dbReference type="ARBA" id="ARBA00000707"/>
    </source>
</evidence>
<feature type="compositionally biased region" description="Gly residues" evidence="4">
    <location>
        <begin position="323"/>
        <end position="339"/>
    </location>
</feature>
<reference evidence="7 8" key="1">
    <citation type="submission" date="2024-10" db="EMBL/GenBank/DDBJ databases">
        <title>Updated reference genomes for cyclostephanoid diatoms.</title>
        <authorList>
            <person name="Roberts W.R."/>
            <person name="Alverson A.J."/>
        </authorList>
    </citation>
    <scope>NUCLEOTIDE SEQUENCE [LARGE SCALE GENOMIC DNA]</scope>
    <source>
        <strain evidence="7 8">AJA228-03</strain>
    </source>
</reference>
<evidence type="ECO:0000259" key="6">
    <source>
        <dbReference type="PROSITE" id="PS50802"/>
    </source>
</evidence>
<dbReference type="PANTHER" id="PTHR13312:SF0">
    <property type="entry name" value="UBIQUITIN THIOESTERASE OTU1"/>
    <property type="match status" value="1"/>
</dbReference>
<proteinExistence type="predicted"/>
<evidence type="ECO:0000313" key="8">
    <source>
        <dbReference type="Proteomes" id="UP001530377"/>
    </source>
</evidence>
<evidence type="ECO:0000256" key="2">
    <source>
        <dbReference type="ARBA" id="ARBA00022801"/>
    </source>
</evidence>
<evidence type="ECO:0000256" key="5">
    <source>
        <dbReference type="SAM" id="SignalP"/>
    </source>
</evidence>
<keyword evidence="3" id="KW-0833">Ubl conjugation pathway</keyword>
<feature type="region of interest" description="Disordered" evidence="4">
    <location>
        <begin position="287"/>
        <end position="340"/>
    </location>
</feature>
<keyword evidence="3" id="KW-0645">Protease</keyword>
<dbReference type="AlphaFoldDB" id="A0ABD3RGQ4"/>
<gene>
    <name evidence="7" type="ORF">ACHAXA_005807</name>
</gene>
<dbReference type="Pfam" id="PF02338">
    <property type="entry name" value="OTU"/>
    <property type="match status" value="1"/>
</dbReference>
<sequence length="420" mass="45204">MRHGMASPPPRALIVILVLLLVASNVVVDVDSSIPRSSSGSTTIVSPSSSSSSSSSPSSRAAQSSTDEDDRQRRAVSVRPAWNASPRINRQGYLSEFGRGGGSSYTVSGGGMGDNNIDHHHPLDEPVVIRQVPGDGCCLFHAVAISLNLIQGRHLRMDDVGSLWDLKVMSRSLRRAAVRCLRSCTEGDDGGDRGDRRDRDEGDGIGRRRFGGRYYRHRRLFIQGSEYMSTSQLLSTASAQYGISPVEYCDLMEQDSYWGGGPEIVALCNVLRRPIHVYELVGATGGGRGGRGGKVVVDVDDDGGGGGDDDSNDSDDREWTWGGSWGGGGGRKRGGGNASYGGVPDRLINEKFRLRRMATFGSPKFDARAPVHILSADSRFPDISPECMKENGNHFMAIFPVNSLMAHVNMTREGGGGESR</sequence>
<comment type="caution">
    <text evidence="7">The sequence shown here is derived from an EMBL/GenBank/DDBJ whole genome shotgun (WGS) entry which is preliminary data.</text>
</comment>
<dbReference type="PROSITE" id="PS50802">
    <property type="entry name" value="OTU"/>
    <property type="match status" value="1"/>
</dbReference>
<dbReference type="EMBL" id="JALLPB020000395">
    <property type="protein sequence ID" value="KAL3809591.1"/>
    <property type="molecule type" value="Genomic_DNA"/>
</dbReference>
<dbReference type="Proteomes" id="UP001530377">
    <property type="component" value="Unassembled WGS sequence"/>
</dbReference>
<feature type="compositionally biased region" description="Low complexity" evidence="4">
    <location>
        <begin position="32"/>
        <end position="65"/>
    </location>
</feature>
<dbReference type="Gene3D" id="3.90.70.80">
    <property type="match status" value="1"/>
</dbReference>
<comment type="function">
    <text evidence="3">Hydrolase that can remove conjugated ubiquitin from proteins and may therefore play an important regulatory role at the level of protein turnover by preventing degradation.</text>
</comment>
<dbReference type="CDD" id="cd22744">
    <property type="entry name" value="OTU"/>
    <property type="match status" value="1"/>
</dbReference>
<dbReference type="InterPro" id="IPR003323">
    <property type="entry name" value="OTU_dom"/>
</dbReference>
<keyword evidence="8" id="KW-1185">Reference proteome</keyword>
<name>A0ABD3RGQ4_9STRA</name>
<feature type="domain" description="OTU" evidence="6">
    <location>
        <begin position="127"/>
        <end position="401"/>
    </location>
</feature>
<organism evidence="7 8">
    <name type="scientific">Cyclostephanos tholiformis</name>
    <dbReference type="NCBI Taxonomy" id="382380"/>
    <lineage>
        <taxon>Eukaryota</taxon>
        <taxon>Sar</taxon>
        <taxon>Stramenopiles</taxon>
        <taxon>Ochrophyta</taxon>
        <taxon>Bacillariophyta</taxon>
        <taxon>Coscinodiscophyceae</taxon>
        <taxon>Thalassiosirophycidae</taxon>
        <taxon>Stephanodiscales</taxon>
        <taxon>Stephanodiscaceae</taxon>
        <taxon>Cyclostephanos</taxon>
    </lineage>
</organism>
<keyword evidence="2 3" id="KW-0378">Hydrolase</keyword>
<keyword evidence="5" id="KW-0732">Signal</keyword>
<feature type="signal peptide" evidence="5">
    <location>
        <begin position="1"/>
        <end position="28"/>
    </location>
</feature>
<dbReference type="EC" id="3.4.19.12" evidence="3"/>
<comment type="subcellular location">
    <subcellularLocation>
        <location evidence="3">Cytoplasm</location>
    </subcellularLocation>
</comment>
<dbReference type="GO" id="GO:0004843">
    <property type="term" value="F:cysteine-type deubiquitinase activity"/>
    <property type="evidence" value="ECO:0007669"/>
    <property type="project" value="UniProtKB-UniRule"/>
</dbReference>
<feature type="compositionally biased region" description="Acidic residues" evidence="4">
    <location>
        <begin position="298"/>
        <end position="316"/>
    </location>
</feature>
<feature type="chain" id="PRO_5044823784" description="Ubiquitin thioesterase OTU" evidence="5">
    <location>
        <begin position="29"/>
        <end position="420"/>
    </location>
</feature>
<evidence type="ECO:0000256" key="4">
    <source>
        <dbReference type="SAM" id="MobiDB-lite"/>
    </source>
</evidence>
<evidence type="ECO:0000313" key="7">
    <source>
        <dbReference type="EMBL" id="KAL3809591.1"/>
    </source>
</evidence>
<evidence type="ECO:0000256" key="3">
    <source>
        <dbReference type="RuleBase" id="RU367104"/>
    </source>
</evidence>
<accession>A0ABD3RGQ4</accession>
<dbReference type="PANTHER" id="PTHR13312">
    <property type="entry name" value="HIV-INDUCED PROTEIN-7-LIKE PROTEASE"/>
    <property type="match status" value="1"/>
</dbReference>
<feature type="region of interest" description="Disordered" evidence="4">
    <location>
        <begin position="32"/>
        <end position="81"/>
    </location>
</feature>